<keyword evidence="1" id="KW-0812">Transmembrane</keyword>
<feature type="transmembrane region" description="Helical" evidence="1">
    <location>
        <begin position="97"/>
        <end position="120"/>
    </location>
</feature>
<name>A0A914HS75_GLORO</name>
<sequence length="181" mass="20374">MLTEKKMLKKKRKMMTKNMAITRAMFPKRPMIMGKVGKSWNSSNCVRTTATNWRERNSAEIIGEDGKFTEGKFEEEESGINVGTSRQKSNGKPLPTAVIVICMSTVGFVMLAVFVGMCVAKKKLDCYTYRRQIRCFGDVLNTEHIKEALAEAVRKSVSEHQSVMINVLIGKTNFREGPISV</sequence>
<dbReference type="Proteomes" id="UP000887572">
    <property type="component" value="Unplaced"/>
</dbReference>
<evidence type="ECO:0000313" key="3">
    <source>
        <dbReference type="WBParaSite" id="Gr19_v10_g4174.t1"/>
    </source>
</evidence>
<accession>A0A914HS75</accession>
<keyword evidence="2" id="KW-1185">Reference proteome</keyword>
<proteinExistence type="predicted"/>
<keyword evidence="1" id="KW-1133">Transmembrane helix</keyword>
<organism evidence="2 3">
    <name type="scientific">Globodera rostochiensis</name>
    <name type="common">Golden nematode worm</name>
    <name type="synonym">Heterodera rostochiensis</name>
    <dbReference type="NCBI Taxonomy" id="31243"/>
    <lineage>
        <taxon>Eukaryota</taxon>
        <taxon>Metazoa</taxon>
        <taxon>Ecdysozoa</taxon>
        <taxon>Nematoda</taxon>
        <taxon>Chromadorea</taxon>
        <taxon>Rhabditida</taxon>
        <taxon>Tylenchina</taxon>
        <taxon>Tylenchomorpha</taxon>
        <taxon>Tylenchoidea</taxon>
        <taxon>Heteroderidae</taxon>
        <taxon>Heteroderinae</taxon>
        <taxon>Globodera</taxon>
    </lineage>
</organism>
<protein>
    <submittedName>
        <fullName evidence="3">Uncharacterized protein</fullName>
    </submittedName>
</protein>
<evidence type="ECO:0000256" key="1">
    <source>
        <dbReference type="SAM" id="Phobius"/>
    </source>
</evidence>
<dbReference type="AlphaFoldDB" id="A0A914HS75"/>
<evidence type="ECO:0000313" key="2">
    <source>
        <dbReference type="Proteomes" id="UP000887572"/>
    </source>
</evidence>
<dbReference type="WBParaSite" id="Gr19_v10_g4174.t1">
    <property type="protein sequence ID" value="Gr19_v10_g4174.t1"/>
    <property type="gene ID" value="Gr19_v10_g4174"/>
</dbReference>
<keyword evidence="1" id="KW-0472">Membrane</keyword>
<reference evidence="3" key="1">
    <citation type="submission" date="2022-11" db="UniProtKB">
        <authorList>
            <consortium name="WormBaseParasite"/>
        </authorList>
    </citation>
    <scope>IDENTIFICATION</scope>
</reference>